<dbReference type="PROSITE" id="PS50011">
    <property type="entry name" value="PROTEIN_KINASE_DOM"/>
    <property type="match status" value="1"/>
</dbReference>
<dbReference type="InterPro" id="IPR000719">
    <property type="entry name" value="Prot_kinase_dom"/>
</dbReference>
<dbReference type="Proteomes" id="UP000215914">
    <property type="component" value="Unassembled WGS sequence"/>
</dbReference>
<dbReference type="GO" id="GO:0005886">
    <property type="term" value="C:plasma membrane"/>
    <property type="evidence" value="ECO:0000318"/>
    <property type="project" value="GO_Central"/>
</dbReference>
<dbReference type="InterPro" id="IPR045272">
    <property type="entry name" value="ANXUR1/2-like"/>
</dbReference>
<name>A0A9K3N295_HELAN</name>
<proteinExistence type="predicted"/>
<sequence length="420" mass="48481">MAKYGYENGTLHDIIHPQLLNQILSPQSLLIYSKVAYSCLNEDRADRPNMHYITAKLEKALELQLRGENIENKLGHLKIHLNDIKSATNNFSEAYRIVSWDDDYTLYRAELHCFDKENLSYQEGKYGGEHLKGQSTVVLKRYPSGHDLYGEEEFVTEIEILTSVKHPNIVNLLGFCVEDSEMVLVTENISNGYLVDYLGNVNHMRVLTWEKRLKICIDVAHALNYLHHETEDQKIIINRDITSYSIGLDENWGAKIVDFWFSVCLPPNQEDEALYLRWIGRDQYIDPEYKKTNKLKRESDVYSFGVVLFEILCGGKAFDPIYMKENVSGLGHVARQGFCMGTLEDMIDPILKDEIGENNFVLTRGPNKDSLHTFMKIAYQCVAETQDQRPTMKVVVKELEKALSFQWSVKPVKCEYRKVS</sequence>
<evidence type="ECO:0000259" key="1">
    <source>
        <dbReference type="PROSITE" id="PS50011"/>
    </source>
</evidence>
<evidence type="ECO:0000313" key="3">
    <source>
        <dbReference type="Proteomes" id="UP000215914"/>
    </source>
</evidence>
<dbReference type="EMBL" id="MNCJ02000326">
    <property type="protein sequence ID" value="KAF5784369.1"/>
    <property type="molecule type" value="Genomic_DNA"/>
</dbReference>
<reference evidence="2" key="2">
    <citation type="submission" date="2020-06" db="EMBL/GenBank/DDBJ databases">
        <title>Helianthus annuus Genome sequencing and assembly Release 2.</title>
        <authorList>
            <person name="Gouzy J."/>
            <person name="Langlade N."/>
            <person name="Munos S."/>
        </authorList>
    </citation>
    <scope>NUCLEOTIDE SEQUENCE</scope>
    <source>
        <tissue evidence="2">Leaves</tissue>
    </source>
</reference>
<accession>A0A9K3N295</accession>
<dbReference type="InterPro" id="IPR001245">
    <property type="entry name" value="Ser-Thr/Tyr_kinase_cat_dom"/>
</dbReference>
<dbReference type="GO" id="GO:0004714">
    <property type="term" value="F:transmembrane receptor protein tyrosine kinase activity"/>
    <property type="evidence" value="ECO:0007669"/>
    <property type="project" value="InterPro"/>
</dbReference>
<dbReference type="AlphaFoldDB" id="A0A9K3N295"/>
<dbReference type="Gramene" id="mRNA:HanXRQr2_Chr11g0518771">
    <property type="protein sequence ID" value="mRNA:HanXRQr2_Chr11g0518771"/>
    <property type="gene ID" value="HanXRQr2_Chr11g0518771"/>
</dbReference>
<keyword evidence="3" id="KW-1185">Reference proteome</keyword>
<dbReference type="Pfam" id="PF07714">
    <property type="entry name" value="PK_Tyr_Ser-Thr"/>
    <property type="match status" value="1"/>
</dbReference>
<evidence type="ECO:0000313" key="2">
    <source>
        <dbReference type="EMBL" id="KAF5784369.1"/>
    </source>
</evidence>
<dbReference type="Gene3D" id="1.10.510.10">
    <property type="entry name" value="Transferase(Phosphotransferase) domain 1"/>
    <property type="match status" value="1"/>
</dbReference>
<protein>
    <recommendedName>
        <fullName evidence="1">Protein kinase domain-containing protein</fullName>
    </recommendedName>
</protein>
<keyword evidence="2" id="KW-0808">Transferase</keyword>
<dbReference type="PANTHER" id="PTHR27003">
    <property type="entry name" value="OS07G0166700 PROTEIN"/>
    <property type="match status" value="1"/>
</dbReference>
<dbReference type="PANTHER" id="PTHR27003:SF471">
    <property type="entry name" value="VASCULAR ENDOTHELIAL GROWTH FACTOR RECEPTOR 2 (VEGFR2)-RELATED"/>
    <property type="match status" value="1"/>
</dbReference>
<organism evidence="2 3">
    <name type="scientific">Helianthus annuus</name>
    <name type="common">Common sunflower</name>
    <dbReference type="NCBI Taxonomy" id="4232"/>
    <lineage>
        <taxon>Eukaryota</taxon>
        <taxon>Viridiplantae</taxon>
        <taxon>Streptophyta</taxon>
        <taxon>Embryophyta</taxon>
        <taxon>Tracheophyta</taxon>
        <taxon>Spermatophyta</taxon>
        <taxon>Magnoliopsida</taxon>
        <taxon>eudicotyledons</taxon>
        <taxon>Gunneridae</taxon>
        <taxon>Pentapetalae</taxon>
        <taxon>asterids</taxon>
        <taxon>campanulids</taxon>
        <taxon>Asterales</taxon>
        <taxon>Asteraceae</taxon>
        <taxon>Asteroideae</taxon>
        <taxon>Heliantheae alliance</taxon>
        <taxon>Heliantheae</taxon>
        <taxon>Helianthus</taxon>
    </lineage>
</organism>
<dbReference type="GO" id="GO:0005524">
    <property type="term" value="F:ATP binding"/>
    <property type="evidence" value="ECO:0007669"/>
    <property type="project" value="InterPro"/>
</dbReference>
<comment type="caution">
    <text evidence="2">The sequence shown here is derived from an EMBL/GenBank/DDBJ whole genome shotgun (WGS) entry which is preliminary data.</text>
</comment>
<gene>
    <name evidence="2" type="ORF">HanXRQr2_Chr11g0518771</name>
</gene>
<dbReference type="SUPFAM" id="SSF56112">
    <property type="entry name" value="Protein kinase-like (PK-like)"/>
    <property type="match status" value="1"/>
</dbReference>
<dbReference type="GO" id="GO:0004672">
    <property type="term" value="F:protein kinase activity"/>
    <property type="evidence" value="ECO:0000318"/>
    <property type="project" value="GO_Central"/>
</dbReference>
<dbReference type="Gene3D" id="3.30.200.20">
    <property type="entry name" value="Phosphorylase Kinase, domain 1"/>
    <property type="match status" value="1"/>
</dbReference>
<feature type="domain" description="Protein kinase" evidence="1">
    <location>
        <begin position="115"/>
        <end position="403"/>
    </location>
</feature>
<reference evidence="2" key="1">
    <citation type="journal article" date="2017" name="Nature">
        <title>The sunflower genome provides insights into oil metabolism, flowering and Asterid evolution.</title>
        <authorList>
            <person name="Badouin H."/>
            <person name="Gouzy J."/>
            <person name="Grassa C.J."/>
            <person name="Murat F."/>
            <person name="Staton S.E."/>
            <person name="Cottret L."/>
            <person name="Lelandais-Briere C."/>
            <person name="Owens G.L."/>
            <person name="Carrere S."/>
            <person name="Mayjonade B."/>
            <person name="Legrand L."/>
            <person name="Gill N."/>
            <person name="Kane N.C."/>
            <person name="Bowers J.E."/>
            <person name="Hubner S."/>
            <person name="Bellec A."/>
            <person name="Berard A."/>
            <person name="Berges H."/>
            <person name="Blanchet N."/>
            <person name="Boniface M.C."/>
            <person name="Brunel D."/>
            <person name="Catrice O."/>
            <person name="Chaidir N."/>
            <person name="Claudel C."/>
            <person name="Donnadieu C."/>
            <person name="Faraut T."/>
            <person name="Fievet G."/>
            <person name="Helmstetter N."/>
            <person name="King M."/>
            <person name="Knapp S.J."/>
            <person name="Lai Z."/>
            <person name="Le Paslier M.C."/>
            <person name="Lippi Y."/>
            <person name="Lorenzon L."/>
            <person name="Mandel J.R."/>
            <person name="Marage G."/>
            <person name="Marchand G."/>
            <person name="Marquand E."/>
            <person name="Bret-Mestries E."/>
            <person name="Morien E."/>
            <person name="Nambeesan S."/>
            <person name="Nguyen T."/>
            <person name="Pegot-Espagnet P."/>
            <person name="Pouilly N."/>
            <person name="Raftis F."/>
            <person name="Sallet E."/>
            <person name="Schiex T."/>
            <person name="Thomas J."/>
            <person name="Vandecasteele C."/>
            <person name="Vares D."/>
            <person name="Vear F."/>
            <person name="Vautrin S."/>
            <person name="Crespi M."/>
            <person name="Mangin B."/>
            <person name="Burke J.M."/>
            <person name="Salse J."/>
            <person name="Munos S."/>
            <person name="Vincourt P."/>
            <person name="Rieseberg L.H."/>
            <person name="Langlade N.B."/>
        </authorList>
    </citation>
    <scope>NUCLEOTIDE SEQUENCE</scope>
    <source>
        <tissue evidence="2">Leaves</tissue>
    </source>
</reference>
<dbReference type="InterPro" id="IPR011009">
    <property type="entry name" value="Kinase-like_dom_sf"/>
</dbReference>